<dbReference type="PANTHER" id="PTHR47219:SF10">
    <property type="entry name" value="GROWTH HORMONE-REGULATED TBC PROTEIN 1"/>
    <property type="match status" value="1"/>
</dbReference>
<dbReference type="HOGENOM" id="CLU_005350_1_0_1"/>
<dbReference type="OrthoDB" id="294251at2759"/>
<reference evidence="5 7" key="2">
    <citation type="journal article" date="2013" name="Nature">
        <title>Insights into bilaterian evolution from three spiralian genomes.</title>
        <authorList>
            <person name="Simakov O."/>
            <person name="Marletaz F."/>
            <person name="Cho S.J."/>
            <person name="Edsinger-Gonzales E."/>
            <person name="Havlak P."/>
            <person name="Hellsten U."/>
            <person name="Kuo D.H."/>
            <person name="Larsson T."/>
            <person name="Lv J."/>
            <person name="Arendt D."/>
            <person name="Savage R."/>
            <person name="Osoegawa K."/>
            <person name="de Jong P."/>
            <person name="Grimwood J."/>
            <person name="Chapman J.A."/>
            <person name="Shapiro H."/>
            <person name="Aerts A."/>
            <person name="Otillar R.P."/>
            <person name="Terry A.Y."/>
            <person name="Boore J.L."/>
            <person name="Grigoriev I.V."/>
            <person name="Lindberg D.R."/>
            <person name="Seaver E.C."/>
            <person name="Weisblat D.A."/>
            <person name="Putnam N.H."/>
            <person name="Rokhsar D.S."/>
        </authorList>
    </citation>
    <scope>NUCLEOTIDE SEQUENCE</scope>
    <source>
        <strain evidence="5 7">I ESC-2004</strain>
    </source>
</reference>
<evidence type="ECO:0000256" key="2">
    <source>
        <dbReference type="ARBA" id="ARBA00043879"/>
    </source>
</evidence>
<proteinExistence type="predicted"/>
<dbReference type="FunFam" id="1.10.472.80:FF:000029">
    <property type="entry name" value="Growth hormone-regulated TBC protein 1"/>
    <property type="match status" value="1"/>
</dbReference>
<reference evidence="7" key="1">
    <citation type="submission" date="2012-12" db="EMBL/GenBank/DDBJ databases">
        <authorList>
            <person name="Hellsten U."/>
            <person name="Grimwood J."/>
            <person name="Chapman J.A."/>
            <person name="Shapiro H."/>
            <person name="Aerts A."/>
            <person name="Otillar R.P."/>
            <person name="Terry A.Y."/>
            <person name="Boore J.L."/>
            <person name="Simakov O."/>
            <person name="Marletaz F."/>
            <person name="Cho S.-J."/>
            <person name="Edsinger-Gonzales E."/>
            <person name="Havlak P."/>
            <person name="Kuo D.-H."/>
            <person name="Larsson T."/>
            <person name="Lv J."/>
            <person name="Arendt D."/>
            <person name="Savage R."/>
            <person name="Osoegawa K."/>
            <person name="de Jong P."/>
            <person name="Lindberg D.R."/>
            <person name="Seaver E.C."/>
            <person name="Weisblat D.A."/>
            <person name="Putnam N.H."/>
            <person name="Grigoriev I.V."/>
            <person name="Rokhsar D.S."/>
        </authorList>
    </citation>
    <scope>NUCLEOTIDE SEQUENCE</scope>
    <source>
        <strain evidence="7">I ESC-2004</strain>
    </source>
</reference>
<evidence type="ECO:0000259" key="4">
    <source>
        <dbReference type="PROSITE" id="PS50086"/>
    </source>
</evidence>
<evidence type="ECO:0000313" key="5">
    <source>
        <dbReference type="EMBL" id="ELT92326.1"/>
    </source>
</evidence>
<dbReference type="FunCoup" id="R7TLB9">
    <property type="interactions" value="151"/>
</dbReference>
<dbReference type="EMBL" id="KB310160">
    <property type="protein sequence ID" value="ELT92326.1"/>
    <property type="molecule type" value="Genomic_DNA"/>
</dbReference>
<feature type="domain" description="Rab-GAP TBC" evidence="4">
    <location>
        <begin position="64"/>
        <end position="256"/>
    </location>
</feature>
<dbReference type="GO" id="GO:0005096">
    <property type="term" value="F:GTPase activator activity"/>
    <property type="evidence" value="ECO:0007669"/>
    <property type="project" value="UniProtKB-KW"/>
</dbReference>
<protein>
    <recommendedName>
        <fullName evidence="3">Growth hormone-regulated TBC protein 1</fullName>
    </recommendedName>
</protein>
<sequence>MATSNVDPYGFERTEDFDFESYEEFMKTYLSVLSRRASRWSSDLLMGSKKVSRSQKLKRFIRKGIPSEHRPTIWMQMSGAETRRQQNPNVYRQLLQEKHDPQLVETIKTDIPRTFPDNIYFQDTPSDPQCKRAPLFNVLVALGHKNPSIGYCQGLNFIAGLLLLIVKDEEKVFWLMDTLINNMLPDYYAPDMMGVKIDSEVLGDLVKVRDPQLYAFMESAGAAWSIVCTKWLICVFADVLPIETLLRVWDCLFYEGDKVIFRVGLTLLIHNRDKILRCQHFPQIMSTIKAIVMDEYSLNCHNFLQAIFKEPKRLSRAEIQKLRLHHRAQFSK</sequence>
<evidence type="ECO:0000313" key="7">
    <source>
        <dbReference type="Proteomes" id="UP000014760"/>
    </source>
</evidence>
<evidence type="ECO:0000256" key="3">
    <source>
        <dbReference type="ARBA" id="ARBA00070878"/>
    </source>
</evidence>
<name>R7TLB9_CAPTE</name>
<dbReference type="InterPro" id="IPR000195">
    <property type="entry name" value="Rab-GAP-TBC_dom"/>
</dbReference>
<gene>
    <name evidence="5" type="ORF">CAPTEDRAFT_210789</name>
</gene>
<evidence type="ECO:0000256" key="1">
    <source>
        <dbReference type="ARBA" id="ARBA00022468"/>
    </source>
</evidence>
<accession>R7TLB9</accession>
<keyword evidence="7" id="KW-1185">Reference proteome</keyword>
<dbReference type="Gene3D" id="1.10.8.270">
    <property type="entry name" value="putative rabgap domain of human tbc1 domain family member 14 like domains"/>
    <property type="match status" value="1"/>
</dbReference>
<dbReference type="SUPFAM" id="SSF47923">
    <property type="entry name" value="Ypt/Rab-GAP domain of gyp1p"/>
    <property type="match status" value="2"/>
</dbReference>
<dbReference type="Pfam" id="PF00566">
    <property type="entry name" value="RabGAP-TBC"/>
    <property type="match status" value="1"/>
</dbReference>
<dbReference type="STRING" id="283909.R7TLB9"/>
<evidence type="ECO:0000313" key="6">
    <source>
        <dbReference type="EnsemblMetazoa" id="CapteP210789"/>
    </source>
</evidence>
<dbReference type="InterPro" id="IPR035969">
    <property type="entry name" value="Rab-GAP_TBC_sf"/>
</dbReference>
<reference evidence="6" key="3">
    <citation type="submission" date="2015-06" db="UniProtKB">
        <authorList>
            <consortium name="EnsemblMetazoa"/>
        </authorList>
    </citation>
    <scope>IDENTIFICATION</scope>
</reference>
<organism evidence="5">
    <name type="scientific">Capitella teleta</name>
    <name type="common">Polychaete worm</name>
    <dbReference type="NCBI Taxonomy" id="283909"/>
    <lineage>
        <taxon>Eukaryota</taxon>
        <taxon>Metazoa</taxon>
        <taxon>Spiralia</taxon>
        <taxon>Lophotrochozoa</taxon>
        <taxon>Annelida</taxon>
        <taxon>Polychaeta</taxon>
        <taxon>Sedentaria</taxon>
        <taxon>Scolecida</taxon>
        <taxon>Capitellidae</taxon>
        <taxon>Capitella</taxon>
    </lineage>
</organism>
<dbReference type="GO" id="GO:0031267">
    <property type="term" value="F:small GTPase binding"/>
    <property type="evidence" value="ECO:0007669"/>
    <property type="project" value="TreeGrafter"/>
</dbReference>
<dbReference type="EnsemblMetazoa" id="CapteT210789">
    <property type="protein sequence ID" value="CapteP210789"/>
    <property type="gene ID" value="CapteG210789"/>
</dbReference>
<dbReference type="Proteomes" id="UP000014760">
    <property type="component" value="Unassembled WGS sequence"/>
</dbReference>
<dbReference type="PROSITE" id="PS50086">
    <property type="entry name" value="TBC_RABGAP"/>
    <property type="match status" value="1"/>
</dbReference>
<dbReference type="Gene3D" id="1.10.472.80">
    <property type="entry name" value="Ypt/Rab-GAP domain of gyp1p, domain 3"/>
    <property type="match status" value="1"/>
</dbReference>
<keyword evidence="1" id="KW-0343">GTPase activation</keyword>
<dbReference type="AlphaFoldDB" id="R7TLB9"/>
<dbReference type="InterPro" id="IPR050302">
    <property type="entry name" value="Rab_GAP_TBC_domain"/>
</dbReference>
<dbReference type="EMBL" id="AMQN01013358">
    <property type="status" value="NOT_ANNOTATED_CDS"/>
    <property type="molecule type" value="Genomic_DNA"/>
</dbReference>
<dbReference type="FunFam" id="1.10.8.270:FF:000016">
    <property type="entry name" value="TBC1 domain family member 2A"/>
    <property type="match status" value="1"/>
</dbReference>
<dbReference type="PANTHER" id="PTHR47219">
    <property type="entry name" value="RAB GTPASE-ACTIVATING PROTEIN 1-LIKE"/>
    <property type="match status" value="1"/>
</dbReference>
<dbReference type="Gene3D" id="1.10.10.750">
    <property type="entry name" value="Ypt/Rab-GAP domain of gyp1p, domain 1"/>
    <property type="match status" value="1"/>
</dbReference>
<dbReference type="OMA" id="DTMIQDS"/>
<dbReference type="SMART" id="SM00164">
    <property type="entry name" value="TBC"/>
    <property type="match status" value="1"/>
</dbReference>
<comment type="function">
    <text evidence="2">May act as a GTPase-activating protein for Rab family protein(s).</text>
</comment>